<feature type="region of interest" description="Disordered" evidence="1">
    <location>
        <begin position="503"/>
        <end position="542"/>
    </location>
</feature>
<evidence type="ECO:0000256" key="3">
    <source>
        <dbReference type="SAM" id="SignalP"/>
    </source>
</evidence>
<dbReference type="GeneID" id="85008408"/>
<dbReference type="eggNOG" id="COG2304">
    <property type="taxonomic scope" value="Bacteria"/>
</dbReference>
<evidence type="ECO:0000313" key="6">
    <source>
        <dbReference type="Proteomes" id="UP000006001"/>
    </source>
</evidence>
<protein>
    <submittedName>
        <fullName evidence="5">LPXTG-motif cell wall anchor domain protein</fullName>
    </submittedName>
</protein>
<sequence length="572" mass="61843">MDGFRRRHGLHAIEAAVALLFAMLATLALTTGSAWAAGASMSKTATELTDDNRTKITLSIPSEEEQLDTMVVFVLDKSSFSDTKDKALEMLDALKARADATGANIKVGVIEFNRTAHPSEVLDLTTQYDQVKDLFTKQTSGGTNMHAGLLAAKEMLAGNADISDNRKYMVLVSDGSTYLYCPDGDYTKCSSRAYAPTEVMGGYAIGGYYDTAYYQPSLAEHGNIPVPTTTDAASWEAYLNDVAARDAASNGAQYDFAWKYYDEDWPHNLDLAKQTYISMVEKIAEQYPDPAGADKPAYEAALAKTASNTDMSRLYCNRVYQELAAKYNTFAVGAPTLNPDGANDVKFVQYLNGGASASFDQIENEILYAVGAGSRIDDYMGVDFDFVNDPDSMQVKVGDETLAAEKTAENEYGFGKTASGYRYLLSYVPGEDEHFTFTMNEPVTNFARVQLVYEEKLVNVPTEPGDYTFETNAKAVLHPMDSAGTMGPDREFEKPTVNLTVKAVKPGPDPTPTPDPEQKPTPATKTPVASSVKGGALPKTGDTLPVGILGLIAVGSAAAIGTAVRHRRSSER</sequence>
<comment type="caution">
    <text evidence="5">The sequence shown here is derived from an EMBL/GenBank/DDBJ whole genome shotgun (WGS) entry which is preliminary data.</text>
</comment>
<dbReference type="Gene3D" id="3.40.50.410">
    <property type="entry name" value="von Willebrand factor, type A domain"/>
    <property type="match status" value="1"/>
</dbReference>
<dbReference type="OrthoDB" id="3193389at2"/>
<dbReference type="InterPro" id="IPR036465">
    <property type="entry name" value="vWFA_dom_sf"/>
</dbReference>
<keyword evidence="2" id="KW-0812">Transmembrane</keyword>
<feature type="chain" id="PRO_5003017687" evidence="3">
    <location>
        <begin position="37"/>
        <end position="572"/>
    </location>
</feature>
<dbReference type="InterPro" id="IPR002035">
    <property type="entry name" value="VWF_A"/>
</dbReference>
<feature type="domain" description="VWFA" evidence="4">
    <location>
        <begin position="70"/>
        <end position="283"/>
    </location>
</feature>
<dbReference type="STRING" id="649764.HMPREF0762_01446"/>
<dbReference type="HOGENOM" id="CLU_029925_0_0_11"/>
<keyword evidence="3" id="KW-0732">Signal</keyword>
<dbReference type="EMBL" id="ACUX02000014">
    <property type="protein sequence ID" value="EEZ60921.1"/>
    <property type="molecule type" value="Genomic_DNA"/>
</dbReference>
<gene>
    <name evidence="5" type="ORF">HMPREF0762_01446</name>
</gene>
<accession>D0WHX4</accession>
<dbReference type="SUPFAM" id="SSF53300">
    <property type="entry name" value="vWA-like"/>
    <property type="match status" value="1"/>
</dbReference>
<evidence type="ECO:0000256" key="1">
    <source>
        <dbReference type="SAM" id="MobiDB-lite"/>
    </source>
</evidence>
<evidence type="ECO:0000259" key="4">
    <source>
        <dbReference type="PROSITE" id="PS50234"/>
    </source>
</evidence>
<keyword evidence="2" id="KW-0472">Membrane</keyword>
<dbReference type="PROSITE" id="PS50234">
    <property type="entry name" value="VWFA"/>
    <property type="match status" value="1"/>
</dbReference>
<dbReference type="Proteomes" id="UP000006001">
    <property type="component" value="Unassembled WGS sequence"/>
</dbReference>
<dbReference type="RefSeq" id="WP_006362705.1">
    <property type="nucleotide sequence ID" value="NZ_GG700631.1"/>
</dbReference>
<name>D0WHX4_SLAES</name>
<feature type="transmembrane region" description="Helical" evidence="2">
    <location>
        <begin position="544"/>
        <end position="564"/>
    </location>
</feature>
<organism evidence="5 6">
    <name type="scientific">Slackia exigua (strain ATCC 700122 / DSM 15923 / CIP 105133 / JCM 11022 / KCTC 5966 / S-7)</name>
    <dbReference type="NCBI Taxonomy" id="649764"/>
    <lineage>
        <taxon>Bacteria</taxon>
        <taxon>Bacillati</taxon>
        <taxon>Actinomycetota</taxon>
        <taxon>Coriobacteriia</taxon>
        <taxon>Eggerthellales</taxon>
        <taxon>Eggerthellaceae</taxon>
        <taxon>Slackia</taxon>
    </lineage>
</organism>
<proteinExistence type="predicted"/>
<keyword evidence="2" id="KW-1133">Transmembrane helix</keyword>
<keyword evidence="6" id="KW-1185">Reference proteome</keyword>
<dbReference type="Pfam" id="PF13519">
    <property type="entry name" value="VWA_2"/>
    <property type="match status" value="1"/>
</dbReference>
<reference evidence="5" key="1">
    <citation type="submission" date="2009-10" db="EMBL/GenBank/DDBJ databases">
        <authorList>
            <person name="Weinstock G."/>
            <person name="Sodergren E."/>
            <person name="Clifton S."/>
            <person name="Fulton L."/>
            <person name="Fulton B."/>
            <person name="Courtney L."/>
            <person name="Fronick C."/>
            <person name="Harrison M."/>
            <person name="Strong C."/>
            <person name="Farmer C."/>
            <person name="Delahaunty K."/>
            <person name="Markovic C."/>
            <person name="Hall O."/>
            <person name="Minx P."/>
            <person name="Tomlinson C."/>
            <person name="Mitreva M."/>
            <person name="Nelson J."/>
            <person name="Hou S."/>
            <person name="Wollam A."/>
            <person name="Pepin K.H."/>
            <person name="Johnson M."/>
            <person name="Bhonagiri V."/>
            <person name="Nash W.E."/>
            <person name="Warren W."/>
            <person name="Chinwalla A."/>
            <person name="Mardis E.R."/>
            <person name="Wilson R.K."/>
        </authorList>
    </citation>
    <scope>NUCLEOTIDE SEQUENCE [LARGE SCALE GENOMIC DNA]</scope>
    <source>
        <strain evidence="5">ATCC 700122</strain>
    </source>
</reference>
<evidence type="ECO:0000256" key="2">
    <source>
        <dbReference type="SAM" id="Phobius"/>
    </source>
</evidence>
<evidence type="ECO:0000313" key="5">
    <source>
        <dbReference type="EMBL" id="EEZ60921.1"/>
    </source>
</evidence>
<feature type="signal peptide" evidence="3">
    <location>
        <begin position="1"/>
        <end position="36"/>
    </location>
</feature>
<dbReference type="CDD" id="cd00198">
    <property type="entry name" value="vWFA"/>
    <property type="match status" value="1"/>
</dbReference>
<dbReference type="AlphaFoldDB" id="D0WHX4"/>